<name>A0A8J2P2L3_9HEXA</name>
<dbReference type="AlphaFoldDB" id="A0A8J2P2L3"/>
<dbReference type="Pfam" id="PF18701">
    <property type="entry name" value="DUF5641"/>
    <property type="match status" value="1"/>
</dbReference>
<evidence type="ECO:0000313" key="2">
    <source>
        <dbReference type="EMBL" id="CAG7723226.1"/>
    </source>
</evidence>
<dbReference type="Proteomes" id="UP000708208">
    <property type="component" value="Unassembled WGS sequence"/>
</dbReference>
<dbReference type="InterPro" id="IPR040676">
    <property type="entry name" value="DUF5641"/>
</dbReference>
<sequence length="67" mass="7344">MVLLKDQRLPPTELKLGRILHIHPGPDGLVRVVTVRTPNGELKRPIVKLCPLPFNQSPAAKSSASLE</sequence>
<feature type="domain" description="DUF5641" evidence="1">
    <location>
        <begin position="1"/>
        <end position="52"/>
    </location>
</feature>
<evidence type="ECO:0000259" key="1">
    <source>
        <dbReference type="Pfam" id="PF18701"/>
    </source>
</evidence>
<reference evidence="2" key="1">
    <citation type="submission" date="2021-06" db="EMBL/GenBank/DDBJ databases">
        <authorList>
            <person name="Hodson N. C."/>
            <person name="Mongue J. A."/>
            <person name="Jaron S. K."/>
        </authorList>
    </citation>
    <scope>NUCLEOTIDE SEQUENCE</scope>
</reference>
<protein>
    <recommendedName>
        <fullName evidence="1">DUF5641 domain-containing protein</fullName>
    </recommendedName>
</protein>
<evidence type="ECO:0000313" key="3">
    <source>
        <dbReference type="Proteomes" id="UP000708208"/>
    </source>
</evidence>
<dbReference type="OrthoDB" id="6763714at2759"/>
<dbReference type="EMBL" id="CAJVCH010096761">
    <property type="protein sequence ID" value="CAG7723226.1"/>
    <property type="molecule type" value="Genomic_DNA"/>
</dbReference>
<keyword evidence="3" id="KW-1185">Reference proteome</keyword>
<comment type="caution">
    <text evidence="2">The sequence shown here is derived from an EMBL/GenBank/DDBJ whole genome shotgun (WGS) entry which is preliminary data.</text>
</comment>
<accession>A0A8J2P2L3</accession>
<organism evidence="2 3">
    <name type="scientific">Allacma fusca</name>
    <dbReference type="NCBI Taxonomy" id="39272"/>
    <lineage>
        <taxon>Eukaryota</taxon>
        <taxon>Metazoa</taxon>
        <taxon>Ecdysozoa</taxon>
        <taxon>Arthropoda</taxon>
        <taxon>Hexapoda</taxon>
        <taxon>Collembola</taxon>
        <taxon>Symphypleona</taxon>
        <taxon>Sminthuridae</taxon>
        <taxon>Allacma</taxon>
    </lineage>
</organism>
<gene>
    <name evidence="2" type="ORF">AFUS01_LOCUS12324</name>
</gene>
<proteinExistence type="predicted"/>